<dbReference type="OrthoDB" id="8869422at2"/>
<dbReference type="PROSITE" id="PS51257">
    <property type="entry name" value="PROKAR_LIPOPROTEIN"/>
    <property type="match status" value="1"/>
</dbReference>
<evidence type="ECO:0000313" key="1">
    <source>
        <dbReference type="EMBL" id="APW39880.1"/>
    </source>
</evidence>
<dbReference type="KEGG" id="rhy:RD110_23935"/>
<proteinExistence type="predicted"/>
<keyword evidence="2" id="KW-1185">Reference proteome</keyword>
<accession>A0A1P8K1J8</accession>
<name>A0A1P8K1J8_9BURK</name>
<reference evidence="1 2" key="1">
    <citation type="submission" date="2017-01" db="EMBL/GenBank/DDBJ databases">
        <authorList>
            <person name="Mah S.A."/>
            <person name="Swanson W.J."/>
            <person name="Moy G.W."/>
            <person name="Vacquier V.D."/>
        </authorList>
    </citation>
    <scope>NUCLEOTIDE SEQUENCE [LARGE SCALE GENOMIC DNA]</scope>
    <source>
        <strain evidence="1 2">DCY110</strain>
    </source>
</reference>
<dbReference type="AlphaFoldDB" id="A0A1P8K1J8"/>
<gene>
    <name evidence="1" type="ORF">RD110_23935</name>
</gene>
<evidence type="ECO:0000313" key="2">
    <source>
        <dbReference type="Proteomes" id="UP000186609"/>
    </source>
</evidence>
<protein>
    <submittedName>
        <fullName evidence="1">Uncharacterized protein</fullName>
    </submittedName>
</protein>
<dbReference type="EMBL" id="CP019236">
    <property type="protein sequence ID" value="APW39880.1"/>
    <property type="molecule type" value="Genomic_DNA"/>
</dbReference>
<organism evidence="1 2">
    <name type="scientific">Rhodoferax koreensis</name>
    <dbReference type="NCBI Taxonomy" id="1842727"/>
    <lineage>
        <taxon>Bacteria</taxon>
        <taxon>Pseudomonadati</taxon>
        <taxon>Pseudomonadota</taxon>
        <taxon>Betaproteobacteria</taxon>
        <taxon>Burkholderiales</taxon>
        <taxon>Comamonadaceae</taxon>
        <taxon>Rhodoferax</taxon>
    </lineage>
</organism>
<dbReference type="RefSeq" id="WP_076202747.1">
    <property type="nucleotide sequence ID" value="NZ_CP019236.1"/>
</dbReference>
<sequence>MAHRQIRPVRRWPSTRWLASGLAAVLVGCGGGGGGNADTTPGGTGGTGGTGASGAAGTTLTVDASPLRATLAADTARSVTQTVSPTGGTVTATGADGTVFTLTVPADAMVQAIDITMTPLSSVSVPGLATGAGYGVQLGPEGASFLDFVTLTITPPAGASAPIERQIPIGWSGADNTVSLAALDPAAREVKLKLMHFSGYALLLATTGTNATLEPVRHRFGGDAEARLQSLAAERLAQERQRQLLGQAPAELLLDDIFKAYDEQVVKPRVAAAGSSCAAGRLAIQTVLGTARQRQLLGYADDGSAQDALGGSLMSVATAACTREEYALCRDEHIITRMLPYYLGLSRQAQLLGLSDGKGVEPTWLQDAEAATAKCLNFELQIDSDLRFSGGTDQYARNVNETVSARLPMPFNLGVSVFASGGLFVSGTVAEVPLVSSNYTVYYPNTCASVSGVQGVNAGILGNLGFTAQSGGVAQRALVQDFVFSPAVVPHGFGSGYSRTLRTPRSSGGCENDPSTSPQYDNWVINGYPTWLESLADPNFGLAIRNWTIVGGDVMATKEFTTSTSENGDSATVTTRLVLFHKPAP</sequence>
<dbReference type="Proteomes" id="UP000186609">
    <property type="component" value="Chromosome"/>
</dbReference>